<evidence type="ECO:0000313" key="1">
    <source>
        <dbReference type="EMBL" id="KAK3364051.1"/>
    </source>
</evidence>
<keyword evidence="2" id="KW-1185">Reference proteome</keyword>
<proteinExistence type="predicted"/>
<gene>
    <name evidence="1" type="ORF">B0T25DRAFT_444562</name>
</gene>
<reference evidence="1" key="2">
    <citation type="submission" date="2023-06" db="EMBL/GenBank/DDBJ databases">
        <authorList>
            <consortium name="Lawrence Berkeley National Laboratory"/>
            <person name="Haridas S."/>
            <person name="Hensen N."/>
            <person name="Bonometti L."/>
            <person name="Westerberg I."/>
            <person name="Brannstrom I.O."/>
            <person name="Guillou S."/>
            <person name="Cros-Aarteil S."/>
            <person name="Calhoun S."/>
            <person name="Kuo A."/>
            <person name="Mondo S."/>
            <person name="Pangilinan J."/>
            <person name="Riley R."/>
            <person name="Labutti K."/>
            <person name="Andreopoulos B."/>
            <person name="Lipzen A."/>
            <person name="Chen C."/>
            <person name="Yanf M."/>
            <person name="Daum C."/>
            <person name="Ng V."/>
            <person name="Clum A."/>
            <person name="Steindorff A."/>
            <person name="Ohm R."/>
            <person name="Martin F."/>
            <person name="Silar P."/>
            <person name="Natvig D."/>
            <person name="Lalanne C."/>
            <person name="Gautier V."/>
            <person name="Ament-Velasquez S.L."/>
            <person name="Kruys A."/>
            <person name="Hutchinson M.I."/>
            <person name="Powell A.J."/>
            <person name="Barry K."/>
            <person name="Miller A.N."/>
            <person name="Grigoriev I.V."/>
            <person name="Debuchy R."/>
            <person name="Gladieux P."/>
            <person name="Thoren M.H."/>
            <person name="Johannesson H."/>
        </authorList>
    </citation>
    <scope>NUCLEOTIDE SEQUENCE</scope>
    <source>
        <strain evidence="1">CBS 955.72</strain>
    </source>
</reference>
<dbReference type="AlphaFoldDB" id="A0AAJ0MKQ3"/>
<organism evidence="1 2">
    <name type="scientific">Lasiosphaeria hispida</name>
    <dbReference type="NCBI Taxonomy" id="260671"/>
    <lineage>
        <taxon>Eukaryota</taxon>
        <taxon>Fungi</taxon>
        <taxon>Dikarya</taxon>
        <taxon>Ascomycota</taxon>
        <taxon>Pezizomycotina</taxon>
        <taxon>Sordariomycetes</taxon>
        <taxon>Sordariomycetidae</taxon>
        <taxon>Sordariales</taxon>
        <taxon>Lasiosphaeriaceae</taxon>
        <taxon>Lasiosphaeria</taxon>
    </lineage>
</organism>
<dbReference type="Proteomes" id="UP001275084">
    <property type="component" value="Unassembled WGS sequence"/>
</dbReference>
<reference evidence="1" key="1">
    <citation type="journal article" date="2023" name="Mol. Phylogenet. Evol.">
        <title>Genome-scale phylogeny and comparative genomics of the fungal order Sordariales.</title>
        <authorList>
            <person name="Hensen N."/>
            <person name="Bonometti L."/>
            <person name="Westerberg I."/>
            <person name="Brannstrom I.O."/>
            <person name="Guillou S."/>
            <person name="Cros-Aarteil S."/>
            <person name="Calhoun S."/>
            <person name="Haridas S."/>
            <person name="Kuo A."/>
            <person name="Mondo S."/>
            <person name="Pangilinan J."/>
            <person name="Riley R."/>
            <person name="LaButti K."/>
            <person name="Andreopoulos B."/>
            <person name="Lipzen A."/>
            <person name="Chen C."/>
            <person name="Yan M."/>
            <person name="Daum C."/>
            <person name="Ng V."/>
            <person name="Clum A."/>
            <person name="Steindorff A."/>
            <person name="Ohm R.A."/>
            <person name="Martin F."/>
            <person name="Silar P."/>
            <person name="Natvig D.O."/>
            <person name="Lalanne C."/>
            <person name="Gautier V."/>
            <person name="Ament-Velasquez S.L."/>
            <person name="Kruys A."/>
            <person name="Hutchinson M.I."/>
            <person name="Powell A.J."/>
            <person name="Barry K."/>
            <person name="Miller A.N."/>
            <person name="Grigoriev I.V."/>
            <person name="Debuchy R."/>
            <person name="Gladieux P."/>
            <person name="Hiltunen Thoren M."/>
            <person name="Johannesson H."/>
        </authorList>
    </citation>
    <scope>NUCLEOTIDE SEQUENCE</scope>
    <source>
        <strain evidence="1">CBS 955.72</strain>
    </source>
</reference>
<protein>
    <submittedName>
        <fullName evidence="1">Uncharacterized protein</fullName>
    </submittedName>
</protein>
<evidence type="ECO:0000313" key="2">
    <source>
        <dbReference type="Proteomes" id="UP001275084"/>
    </source>
</evidence>
<accession>A0AAJ0MKQ3</accession>
<comment type="caution">
    <text evidence="1">The sequence shown here is derived from an EMBL/GenBank/DDBJ whole genome shotgun (WGS) entry which is preliminary data.</text>
</comment>
<sequence>MARNPTGDLDFNFDFATLAEPLRTQAINRFCLVINHFQAREPRRHNNKNYNRPALIRYTFEYVSSKSQDRFLSAFFHRLRLGMADGDDITLDDDLRSLLFAFAEDLMNHFFIPCELSIFCLVFSF</sequence>
<name>A0AAJ0MKQ3_9PEZI</name>
<dbReference type="EMBL" id="JAUIQD010000001">
    <property type="protein sequence ID" value="KAK3364051.1"/>
    <property type="molecule type" value="Genomic_DNA"/>
</dbReference>